<sequence>MKKVFLLLMLLMLPVSQTLAAKWVELKPEEIVSRAQIIVLGTYNFNSKLKSGKSFFYGSQFHVEKVYRGEAAEIITAGIDQNDTGWAEEFQQEGGKFLLFLEKTKEARFLVPVAGSN</sequence>
<gene>
    <name evidence="2" type="ORF">PBF_01490</name>
</gene>
<dbReference type="PATRIC" id="fig|1307436.3.peg.331"/>
<accession>W7L0A8</accession>
<organism evidence="2 3">
    <name type="scientific">Cytobacillus firmus DS1</name>
    <dbReference type="NCBI Taxonomy" id="1307436"/>
    <lineage>
        <taxon>Bacteria</taxon>
        <taxon>Bacillati</taxon>
        <taxon>Bacillota</taxon>
        <taxon>Bacilli</taxon>
        <taxon>Bacillales</taxon>
        <taxon>Bacillaceae</taxon>
        <taxon>Cytobacillus</taxon>
    </lineage>
</organism>
<evidence type="ECO:0000256" key="1">
    <source>
        <dbReference type="SAM" id="SignalP"/>
    </source>
</evidence>
<dbReference type="EMBL" id="APVL01000001">
    <property type="protein sequence ID" value="EWG13055.1"/>
    <property type="molecule type" value="Genomic_DNA"/>
</dbReference>
<feature type="chain" id="PRO_5039680748" evidence="1">
    <location>
        <begin position="21"/>
        <end position="117"/>
    </location>
</feature>
<evidence type="ECO:0000313" key="2">
    <source>
        <dbReference type="EMBL" id="EWG13055.1"/>
    </source>
</evidence>
<reference evidence="3" key="1">
    <citation type="submission" date="2013-03" db="EMBL/GenBank/DDBJ databases">
        <title>Draft genome sequence of Bacillus firmus DS1.</title>
        <authorList>
            <person name="Peng D."/>
            <person name="Zhu L."/>
            <person name="Sun M."/>
        </authorList>
    </citation>
    <scope>NUCLEOTIDE SEQUENCE [LARGE SCALE GENOMIC DNA]</scope>
    <source>
        <strain evidence="3">DS1</strain>
    </source>
</reference>
<feature type="signal peptide" evidence="1">
    <location>
        <begin position="1"/>
        <end position="20"/>
    </location>
</feature>
<dbReference type="AlphaFoldDB" id="W7L0A8"/>
<name>W7L0A8_CYTFI</name>
<keyword evidence="1" id="KW-0732">Signal</keyword>
<comment type="caution">
    <text evidence="2">The sequence shown here is derived from an EMBL/GenBank/DDBJ whole genome shotgun (WGS) entry which is preliminary data.</text>
</comment>
<dbReference type="RefSeq" id="WP_235192179.1">
    <property type="nucleotide sequence ID" value="NZ_APVL01000001.1"/>
</dbReference>
<reference evidence="2 3" key="2">
    <citation type="journal article" date="2016" name="Sci. Rep.">
        <title>A novel serine protease, Sep1, from Bacillus firmus DS-1 has nematicidal activity and degrades multiple intestinal-associated nematode proteins.</title>
        <authorList>
            <person name="Geng C."/>
            <person name="Nie X."/>
            <person name="Tang Z."/>
            <person name="Zhang Y."/>
            <person name="Lin J."/>
            <person name="Sun M."/>
            <person name="Peng D."/>
        </authorList>
    </citation>
    <scope>NUCLEOTIDE SEQUENCE [LARGE SCALE GENOMIC DNA]</scope>
    <source>
        <strain evidence="2 3">DS1</strain>
    </source>
</reference>
<proteinExistence type="predicted"/>
<evidence type="ECO:0000313" key="3">
    <source>
        <dbReference type="Proteomes" id="UP000019270"/>
    </source>
</evidence>
<protein>
    <submittedName>
        <fullName evidence="2">Uncharacterized protein</fullName>
    </submittedName>
</protein>
<dbReference type="eggNOG" id="ENOG5030CVK">
    <property type="taxonomic scope" value="Bacteria"/>
</dbReference>
<dbReference type="Proteomes" id="UP000019270">
    <property type="component" value="Unassembled WGS sequence"/>
</dbReference>